<evidence type="ECO:0000256" key="3">
    <source>
        <dbReference type="PROSITE-ProRule" id="PRU10141"/>
    </source>
</evidence>
<dbReference type="GO" id="GO:0005524">
    <property type="term" value="F:ATP binding"/>
    <property type="evidence" value="ECO:0007669"/>
    <property type="project" value="UniProtKB-UniRule"/>
</dbReference>
<dbReference type="Gene3D" id="1.10.510.10">
    <property type="entry name" value="Transferase(Phosphotransferase) domain 1"/>
    <property type="match status" value="1"/>
</dbReference>
<dbReference type="GO" id="GO:0004674">
    <property type="term" value="F:protein serine/threonine kinase activity"/>
    <property type="evidence" value="ECO:0007669"/>
    <property type="project" value="UniProtKB-KW"/>
</dbReference>
<comment type="similarity">
    <text evidence="4">Belongs to the protein kinase superfamily.</text>
</comment>
<reference key="2">
    <citation type="submission" date="2011-10" db="EMBL/GenBank/DDBJ databases">
        <title>The genome and transcriptome sequence of Clonorchis sinensis provide insights into the carcinogenic liver fluke.</title>
        <authorList>
            <person name="Wang X."/>
            <person name="Huang Y."/>
            <person name="Chen W."/>
            <person name="Liu H."/>
            <person name="Guo L."/>
            <person name="Chen Y."/>
            <person name="Luo F."/>
            <person name="Zhou W."/>
            <person name="Sun J."/>
            <person name="Mao Q."/>
            <person name="Liang P."/>
            <person name="Zhou C."/>
            <person name="Tian Y."/>
            <person name="Men J."/>
            <person name="Lv X."/>
            <person name="Huang L."/>
            <person name="Zhou J."/>
            <person name="Hu Y."/>
            <person name="Li R."/>
            <person name="Zhang F."/>
            <person name="Lei H."/>
            <person name="Li X."/>
            <person name="Hu X."/>
            <person name="Liang C."/>
            <person name="Xu J."/>
            <person name="Wu Z."/>
            <person name="Yu X."/>
        </authorList>
    </citation>
    <scope>NUCLEOTIDE SEQUENCE</scope>
    <source>
        <strain>Henan</strain>
    </source>
</reference>
<organism evidence="6 7">
    <name type="scientific">Clonorchis sinensis</name>
    <name type="common">Chinese liver fluke</name>
    <dbReference type="NCBI Taxonomy" id="79923"/>
    <lineage>
        <taxon>Eukaryota</taxon>
        <taxon>Metazoa</taxon>
        <taxon>Spiralia</taxon>
        <taxon>Lophotrochozoa</taxon>
        <taxon>Platyhelminthes</taxon>
        <taxon>Trematoda</taxon>
        <taxon>Digenea</taxon>
        <taxon>Opisthorchiida</taxon>
        <taxon>Opisthorchiata</taxon>
        <taxon>Opisthorchiidae</taxon>
        <taxon>Clonorchis</taxon>
    </lineage>
</organism>
<accession>G7YX18</accession>
<gene>
    <name evidence="6" type="ORF">CLF_112810</name>
</gene>
<name>G7YX18_CLOSI</name>
<dbReference type="PROSITE" id="PS50011">
    <property type="entry name" value="PROTEIN_KINASE_DOM"/>
    <property type="match status" value="1"/>
</dbReference>
<evidence type="ECO:0000313" key="6">
    <source>
        <dbReference type="EMBL" id="GAA57498.1"/>
    </source>
</evidence>
<dbReference type="PANTHER" id="PTHR24347">
    <property type="entry name" value="SERINE/THREONINE-PROTEIN KINASE"/>
    <property type="match status" value="1"/>
</dbReference>
<dbReference type="SUPFAM" id="SSF56112">
    <property type="entry name" value="Protein kinase-like (PK-like)"/>
    <property type="match status" value="1"/>
</dbReference>
<keyword evidence="4" id="KW-0723">Serine/threonine-protein kinase</keyword>
<keyword evidence="6" id="KW-0808">Transferase</keyword>
<dbReference type="EMBL" id="DF144795">
    <property type="protein sequence ID" value="GAA57498.1"/>
    <property type="molecule type" value="Genomic_DNA"/>
</dbReference>
<reference evidence="6" key="1">
    <citation type="journal article" date="2011" name="Genome Biol.">
        <title>The draft genome of the carcinogenic human liver fluke Clonorchis sinensis.</title>
        <authorList>
            <person name="Wang X."/>
            <person name="Chen W."/>
            <person name="Huang Y."/>
            <person name="Sun J."/>
            <person name="Men J."/>
            <person name="Liu H."/>
            <person name="Luo F."/>
            <person name="Guo L."/>
            <person name="Lv X."/>
            <person name="Deng C."/>
            <person name="Zhou C."/>
            <person name="Fan Y."/>
            <person name="Li X."/>
            <person name="Huang L."/>
            <person name="Hu Y."/>
            <person name="Liang C."/>
            <person name="Hu X."/>
            <person name="Xu J."/>
            <person name="Yu X."/>
        </authorList>
    </citation>
    <scope>NUCLEOTIDE SEQUENCE [LARGE SCALE GENOMIC DNA]</scope>
    <source>
        <strain evidence="6">Henan</strain>
    </source>
</reference>
<protein>
    <submittedName>
        <fullName evidence="6">Phosphorylase b kinase gamma catalytic chain skeletal muscle isoform</fullName>
    </submittedName>
</protein>
<dbReference type="InterPro" id="IPR008271">
    <property type="entry name" value="Ser/Thr_kinase_AS"/>
</dbReference>
<keyword evidence="7" id="KW-1185">Reference proteome</keyword>
<evidence type="ECO:0000313" key="7">
    <source>
        <dbReference type="Proteomes" id="UP000008909"/>
    </source>
</evidence>
<dbReference type="PROSITE" id="PS00107">
    <property type="entry name" value="PROTEIN_KINASE_ATP"/>
    <property type="match status" value="1"/>
</dbReference>
<keyword evidence="6" id="KW-0418">Kinase</keyword>
<dbReference type="Pfam" id="PF00069">
    <property type="entry name" value="Pkinase"/>
    <property type="match status" value="1"/>
</dbReference>
<evidence type="ECO:0000256" key="1">
    <source>
        <dbReference type="ARBA" id="ARBA00022741"/>
    </source>
</evidence>
<dbReference type="Proteomes" id="UP000008909">
    <property type="component" value="Unassembled WGS sequence"/>
</dbReference>
<proteinExistence type="inferred from homology"/>
<keyword evidence="2 3" id="KW-0067">ATP-binding</keyword>
<dbReference type="AlphaFoldDB" id="G7YX18"/>
<dbReference type="InterPro" id="IPR000719">
    <property type="entry name" value="Prot_kinase_dom"/>
</dbReference>
<dbReference type="FunFam" id="3.30.200.20:FF:000138">
    <property type="entry name" value="Phosphorylase b kinase gamma catalytic chain, liver/testis"/>
    <property type="match status" value="1"/>
</dbReference>
<sequence length="290" mass="32929">MTILESDKDNGVLDTSLAQSFYAKYEVLDILGSGASSTVRRCVEKKTKEEFAVKIIDLNSGVDLPDVIRSECMREVSILRRVAGHPNIIGLHDVFEGDAYIFLVFEVCRGGELFDYLTHKVTVSEKRTRIFMRQLFDAVDFIHKRRIVHRDLKPENILLDSRENIKLTDFGLAVFTEDNEELRGLVNLAVPQPSWFLLVARQLGTERVLQLNHFDFKPIQHHGRLCGEACPRQRSAATSSTGRLRCGRIAKQLHTHVKEHELCLCELPTDAAQFDNFKQDAATVAHTLIN</sequence>
<dbReference type="PROSITE" id="PS00108">
    <property type="entry name" value="PROTEIN_KINASE_ST"/>
    <property type="match status" value="1"/>
</dbReference>
<evidence type="ECO:0000256" key="4">
    <source>
        <dbReference type="RuleBase" id="RU000304"/>
    </source>
</evidence>
<dbReference type="SMART" id="SM00220">
    <property type="entry name" value="S_TKc"/>
    <property type="match status" value="1"/>
</dbReference>
<dbReference type="InterPro" id="IPR011009">
    <property type="entry name" value="Kinase-like_dom_sf"/>
</dbReference>
<feature type="domain" description="Protein kinase" evidence="5">
    <location>
        <begin position="25"/>
        <end position="290"/>
    </location>
</feature>
<evidence type="ECO:0000256" key="2">
    <source>
        <dbReference type="ARBA" id="ARBA00022840"/>
    </source>
</evidence>
<keyword evidence="1 3" id="KW-0547">Nucleotide-binding</keyword>
<dbReference type="Gene3D" id="3.30.200.20">
    <property type="entry name" value="Phosphorylase Kinase, domain 1"/>
    <property type="match status" value="1"/>
</dbReference>
<dbReference type="InterPro" id="IPR017441">
    <property type="entry name" value="Protein_kinase_ATP_BS"/>
</dbReference>
<evidence type="ECO:0000259" key="5">
    <source>
        <dbReference type="PROSITE" id="PS50011"/>
    </source>
</evidence>
<feature type="binding site" evidence="3">
    <location>
        <position position="54"/>
    </location>
    <ligand>
        <name>ATP</name>
        <dbReference type="ChEBI" id="CHEBI:30616"/>
    </ligand>
</feature>